<dbReference type="SUPFAM" id="SSF47384">
    <property type="entry name" value="Homodimeric domain of signal transducing histidine kinase"/>
    <property type="match status" value="1"/>
</dbReference>
<dbReference type="KEGG" id="axl:AXY_06560"/>
<keyword evidence="10" id="KW-0067">ATP-binding</keyword>
<evidence type="ECO:0000256" key="16">
    <source>
        <dbReference type="ARBA" id="ARBA00040841"/>
    </source>
</evidence>
<accession>K0J6P2</accession>
<dbReference type="InterPro" id="IPR003661">
    <property type="entry name" value="HisK_dim/P_dom"/>
</dbReference>
<keyword evidence="6 20" id="KW-0808">Transferase</keyword>
<dbReference type="InterPro" id="IPR003660">
    <property type="entry name" value="HAMP_dom"/>
</dbReference>
<evidence type="ECO:0000256" key="10">
    <source>
        <dbReference type="ARBA" id="ARBA00022840"/>
    </source>
</evidence>
<evidence type="ECO:0000256" key="6">
    <source>
        <dbReference type="ARBA" id="ARBA00022679"/>
    </source>
</evidence>
<evidence type="ECO:0000256" key="9">
    <source>
        <dbReference type="ARBA" id="ARBA00022777"/>
    </source>
</evidence>
<keyword evidence="8" id="KW-0547">Nucleotide-binding</keyword>
<dbReference type="PANTHER" id="PTHR45528:SF11">
    <property type="entry name" value="HISTIDINE KINASE"/>
    <property type="match status" value="1"/>
</dbReference>
<dbReference type="EC" id="2.7.13.3" evidence="3"/>
<dbReference type="GO" id="GO:0000155">
    <property type="term" value="F:phosphorelay sensor kinase activity"/>
    <property type="evidence" value="ECO:0007669"/>
    <property type="project" value="InterPro"/>
</dbReference>
<dbReference type="Proteomes" id="UP000006294">
    <property type="component" value="Chromosome"/>
</dbReference>
<dbReference type="InterPro" id="IPR004358">
    <property type="entry name" value="Sig_transdc_His_kin-like_C"/>
</dbReference>
<evidence type="ECO:0000256" key="11">
    <source>
        <dbReference type="ARBA" id="ARBA00022989"/>
    </source>
</evidence>
<dbReference type="STRING" id="698758.AXY_06560"/>
<dbReference type="InterPro" id="IPR005467">
    <property type="entry name" value="His_kinase_dom"/>
</dbReference>
<keyword evidence="14 17" id="KW-0472">Membrane</keyword>
<dbReference type="InterPro" id="IPR050398">
    <property type="entry name" value="HssS/ArlS-like"/>
</dbReference>
<evidence type="ECO:0000256" key="15">
    <source>
        <dbReference type="ARBA" id="ARBA00037219"/>
    </source>
</evidence>
<dbReference type="Gene3D" id="3.30.565.10">
    <property type="entry name" value="Histidine kinase-like ATPase, C-terminal domain"/>
    <property type="match status" value="1"/>
</dbReference>
<feature type="transmembrane region" description="Helical" evidence="17">
    <location>
        <begin position="6"/>
        <end position="27"/>
    </location>
</feature>
<dbReference type="EMBL" id="AP012050">
    <property type="protein sequence ID" value="BAM46788.1"/>
    <property type="molecule type" value="Genomic_DNA"/>
</dbReference>
<protein>
    <recommendedName>
        <fullName evidence="16">Heme sensor protein HssS</fullName>
        <ecNumber evidence="3">2.7.13.3</ecNumber>
    </recommendedName>
</protein>
<evidence type="ECO:0000256" key="14">
    <source>
        <dbReference type="ARBA" id="ARBA00023136"/>
    </source>
</evidence>
<evidence type="ECO:0000259" key="18">
    <source>
        <dbReference type="PROSITE" id="PS50109"/>
    </source>
</evidence>
<dbReference type="InterPro" id="IPR036890">
    <property type="entry name" value="HATPase_C_sf"/>
</dbReference>
<dbReference type="Pfam" id="PF02518">
    <property type="entry name" value="HATPase_c"/>
    <property type="match status" value="1"/>
</dbReference>
<keyword evidence="7 17" id="KW-0812">Transmembrane</keyword>
<evidence type="ECO:0000313" key="20">
    <source>
        <dbReference type="EMBL" id="BAM46788.1"/>
    </source>
</evidence>
<dbReference type="PANTHER" id="PTHR45528">
    <property type="entry name" value="SENSOR HISTIDINE KINASE CPXA"/>
    <property type="match status" value="1"/>
</dbReference>
<dbReference type="PRINTS" id="PR00344">
    <property type="entry name" value="BCTRLSENSOR"/>
</dbReference>
<evidence type="ECO:0000259" key="19">
    <source>
        <dbReference type="PROSITE" id="PS50885"/>
    </source>
</evidence>
<reference evidence="20 21" key="1">
    <citation type="submission" date="2011-01" db="EMBL/GenBank/DDBJ databases">
        <title>Whole genome sequence of Amphibacillus xylinus NBRC 15112.</title>
        <authorList>
            <person name="Nakazawa H."/>
            <person name="Katano Y."/>
            <person name="Nakamura S."/>
            <person name="Sasagawa M."/>
            <person name="Fukada J."/>
            <person name="Arai T."/>
            <person name="Sasakura N."/>
            <person name="Mochizuki D."/>
            <person name="Hosoyama A."/>
            <person name="Harada K."/>
            <person name="Horikawa H."/>
            <person name="Kato Y."/>
            <person name="Harada T."/>
            <person name="Sasaki K."/>
            <person name="Sekiguchi M."/>
            <person name="Hodoyama M."/>
            <person name="Nishiko R."/>
            <person name="Narita H."/>
            <person name="Hanamaki A."/>
            <person name="Hata C."/>
            <person name="Konno Y."/>
            <person name="Niimura Y."/>
            <person name="Yamazaki S."/>
            <person name="Fujita N."/>
        </authorList>
    </citation>
    <scope>NUCLEOTIDE SEQUENCE [LARGE SCALE GENOMIC DNA]</scope>
    <source>
        <strain evidence="21">ATCC 51415 / DSM 6626 / JCM 7361 / LMG 17667 / NBRC 15112 / Ep01</strain>
    </source>
</reference>
<evidence type="ECO:0000256" key="3">
    <source>
        <dbReference type="ARBA" id="ARBA00012438"/>
    </source>
</evidence>
<dbReference type="Gene3D" id="6.10.340.10">
    <property type="match status" value="1"/>
</dbReference>
<dbReference type="SMART" id="SM00388">
    <property type="entry name" value="HisKA"/>
    <property type="match status" value="1"/>
</dbReference>
<keyword evidence="9 20" id="KW-0418">Kinase</keyword>
<evidence type="ECO:0000256" key="7">
    <source>
        <dbReference type="ARBA" id="ARBA00022692"/>
    </source>
</evidence>
<keyword evidence="13" id="KW-0843">Virulence</keyword>
<keyword evidence="12" id="KW-0902">Two-component regulatory system</keyword>
<dbReference type="SUPFAM" id="SSF55874">
    <property type="entry name" value="ATPase domain of HSP90 chaperone/DNA topoisomerase II/histidine kinase"/>
    <property type="match status" value="1"/>
</dbReference>
<proteinExistence type="predicted"/>
<gene>
    <name evidence="20" type="ordered locus">AXY_06560</name>
</gene>
<evidence type="ECO:0000256" key="13">
    <source>
        <dbReference type="ARBA" id="ARBA00023026"/>
    </source>
</evidence>
<dbReference type="PROSITE" id="PS50885">
    <property type="entry name" value="HAMP"/>
    <property type="match status" value="1"/>
</dbReference>
<evidence type="ECO:0000256" key="2">
    <source>
        <dbReference type="ARBA" id="ARBA00004651"/>
    </source>
</evidence>
<dbReference type="eggNOG" id="COG3850">
    <property type="taxonomic scope" value="Bacteria"/>
</dbReference>
<keyword evidence="4" id="KW-1003">Cell membrane</keyword>
<dbReference type="CDD" id="cd00075">
    <property type="entry name" value="HATPase"/>
    <property type="match status" value="1"/>
</dbReference>
<dbReference type="SMART" id="SM00304">
    <property type="entry name" value="HAMP"/>
    <property type="match status" value="1"/>
</dbReference>
<dbReference type="InterPro" id="IPR003594">
    <property type="entry name" value="HATPase_dom"/>
</dbReference>
<dbReference type="GO" id="GO:0005524">
    <property type="term" value="F:ATP binding"/>
    <property type="evidence" value="ECO:0007669"/>
    <property type="project" value="UniProtKB-KW"/>
</dbReference>
<comment type="catalytic activity">
    <reaction evidence="1">
        <text>ATP + protein L-histidine = ADP + protein N-phospho-L-histidine.</text>
        <dbReference type="EC" id="2.7.13.3"/>
    </reaction>
</comment>
<name>K0J6P2_AMPXN</name>
<evidence type="ECO:0000256" key="5">
    <source>
        <dbReference type="ARBA" id="ARBA00022553"/>
    </source>
</evidence>
<dbReference type="InterPro" id="IPR036097">
    <property type="entry name" value="HisK_dim/P_sf"/>
</dbReference>
<evidence type="ECO:0000256" key="1">
    <source>
        <dbReference type="ARBA" id="ARBA00000085"/>
    </source>
</evidence>
<evidence type="ECO:0000313" key="21">
    <source>
        <dbReference type="Proteomes" id="UP000006294"/>
    </source>
</evidence>
<dbReference type="CDD" id="cd00082">
    <property type="entry name" value="HisKA"/>
    <property type="match status" value="1"/>
</dbReference>
<sequence length="448" mass="51274">MRNSLYWKFVVAFIVGVIVSLFGSFIFSSRFIQEDVILESEMGRVSQYVKGLLQIVDQESIPELVELFNQFGIDPVLTDLSGQPIISDMIADFVTDDMIVQIQQLQPNEVISFASKRQDATRYIGTRLSNIEGAEALFIKLDLSSTVKDTRRLTMQTLMLVLCIGSLLILLLSRYFVDSIRSITKASEKLATGDFSTRLPTDRQDELGRLMHSFNNMAEALENMEEVRKQFISNISHEMQSPLTSIKGYAGALRDGLVSEENQQDYLDIIYQEVDRLSRLSNNLLKMASLDAEKDLIKLETYRLDEQIRRVILSIEPLWREKNISVELDLSKTYIYANQDLMEQVWLNLIVNAIKYNRENGEIYISFYKDDQDIVVRINDTGIGIDQKDIPYLFDRFYKVDRSRSEFSSGNGLGLSITKKIIQIHNGSIDLVSQKGIGTTFFVRLPIQ</sequence>
<dbReference type="OrthoDB" id="9813151at2"/>
<dbReference type="GO" id="GO:0005886">
    <property type="term" value="C:plasma membrane"/>
    <property type="evidence" value="ECO:0007669"/>
    <property type="project" value="UniProtKB-SubCell"/>
</dbReference>
<dbReference type="RefSeq" id="WP_015009393.1">
    <property type="nucleotide sequence ID" value="NC_018704.1"/>
</dbReference>
<evidence type="ECO:0000256" key="17">
    <source>
        <dbReference type="SAM" id="Phobius"/>
    </source>
</evidence>
<evidence type="ECO:0000256" key="8">
    <source>
        <dbReference type="ARBA" id="ARBA00022741"/>
    </source>
</evidence>
<dbReference type="HOGENOM" id="CLU_000445_89_6_9"/>
<dbReference type="Gene3D" id="1.10.287.130">
    <property type="match status" value="1"/>
</dbReference>
<dbReference type="AlphaFoldDB" id="K0J6P2"/>
<dbReference type="eggNOG" id="COG5002">
    <property type="taxonomic scope" value="Bacteria"/>
</dbReference>
<feature type="domain" description="HAMP" evidence="19">
    <location>
        <begin position="174"/>
        <end position="226"/>
    </location>
</feature>
<dbReference type="FunFam" id="3.30.565.10:FF:000006">
    <property type="entry name" value="Sensor histidine kinase WalK"/>
    <property type="match status" value="1"/>
</dbReference>
<dbReference type="SMART" id="SM00387">
    <property type="entry name" value="HATPase_c"/>
    <property type="match status" value="1"/>
</dbReference>
<dbReference type="Pfam" id="PF00672">
    <property type="entry name" value="HAMP"/>
    <property type="match status" value="1"/>
</dbReference>
<dbReference type="CDD" id="cd06225">
    <property type="entry name" value="HAMP"/>
    <property type="match status" value="1"/>
</dbReference>
<feature type="transmembrane region" description="Helical" evidence="17">
    <location>
        <begin position="158"/>
        <end position="177"/>
    </location>
</feature>
<comment type="subcellular location">
    <subcellularLocation>
        <location evidence="2">Cell membrane</location>
        <topology evidence="2">Multi-pass membrane protein</topology>
    </subcellularLocation>
</comment>
<keyword evidence="11 17" id="KW-1133">Transmembrane helix</keyword>
<dbReference type="FunFam" id="1.10.287.130:FF:000001">
    <property type="entry name" value="Two-component sensor histidine kinase"/>
    <property type="match status" value="1"/>
</dbReference>
<dbReference type="PROSITE" id="PS50109">
    <property type="entry name" value="HIS_KIN"/>
    <property type="match status" value="1"/>
</dbReference>
<evidence type="ECO:0000256" key="4">
    <source>
        <dbReference type="ARBA" id="ARBA00022475"/>
    </source>
</evidence>
<keyword evidence="21" id="KW-1185">Reference proteome</keyword>
<feature type="domain" description="Histidine kinase" evidence="18">
    <location>
        <begin position="234"/>
        <end position="448"/>
    </location>
</feature>
<evidence type="ECO:0000256" key="12">
    <source>
        <dbReference type="ARBA" id="ARBA00023012"/>
    </source>
</evidence>
<keyword evidence="5" id="KW-0597">Phosphoprotein</keyword>
<dbReference type="SUPFAM" id="SSF158472">
    <property type="entry name" value="HAMP domain-like"/>
    <property type="match status" value="1"/>
</dbReference>
<dbReference type="Pfam" id="PF00512">
    <property type="entry name" value="HisKA"/>
    <property type="match status" value="1"/>
</dbReference>
<organism evidence="20 21">
    <name type="scientific">Amphibacillus xylanus (strain ATCC 51415 / DSM 6626 / JCM 7361 / LMG 17667 / NBRC 15112 / Ep01)</name>
    <dbReference type="NCBI Taxonomy" id="698758"/>
    <lineage>
        <taxon>Bacteria</taxon>
        <taxon>Bacillati</taxon>
        <taxon>Bacillota</taxon>
        <taxon>Bacilli</taxon>
        <taxon>Bacillales</taxon>
        <taxon>Bacillaceae</taxon>
        <taxon>Amphibacillus</taxon>
    </lineage>
</organism>
<comment type="function">
    <text evidence="15">Member of the two-component regulatory system HssS/HssR involved in intracellular heme homeostasis and tempering of staphylococcal virulence. HssS functions as a heme sensor histidine kinase which is autophosphorylated at a histidine residue and transfers its phosphate group to an aspartate residue of HssR. HssR/HssS activates the expression of hrtAB, an efflux pump, in response to extracellular heme, hemin, hemoglobin or blood.</text>
</comment>